<gene>
    <name evidence="3" type="ORF">ACFFK0_12750</name>
</gene>
<evidence type="ECO:0000256" key="1">
    <source>
        <dbReference type="SAM" id="MobiDB-lite"/>
    </source>
</evidence>
<feature type="region of interest" description="Disordered" evidence="1">
    <location>
        <begin position="429"/>
        <end position="472"/>
    </location>
</feature>
<comment type="caution">
    <text evidence="3">The sequence shown here is derived from an EMBL/GenBank/DDBJ whole genome shotgun (WGS) entry which is preliminary data.</text>
</comment>
<dbReference type="RefSeq" id="WP_377470607.1">
    <property type="nucleotide sequence ID" value="NZ_JBHLWN010000049.1"/>
</dbReference>
<feature type="domain" description="MobA/VirD2-like nuclease" evidence="2">
    <location>
        <begin position="42"/>
        <end position="170"/>
    </location>
</feature>
<evidence type="ECO:0000313" key="4">
    <source>
        <dbReference type="Proteomes" id="UP001589776"/>
    </source>
</evidence>
<dbReference type="InterPro" id="IPR005094">
    <property type="entry name" value="Endonuclease_MobA/VirD2"/>
</dbReference>
<keyword evidence="4" id="KW-1185">Reference proteome</keyword>
<proteinExistence type="predicted"/>
<evidence type="ECO:0000313" key="3">
    <source>
        <dbReference type="EMBL" id="MFC0213310.1"/>
    </source>
</evidence>
<protein>
    <submittedName>
        <fullName evidence="3">Relaxase/mobilization nuclease domain-containing protein</fullName>
    </submittedName>
</protein>
<accession>A0ABV6DKY0</accession>
<reference evidence="3 4" key="1">
    <citation type="submission" date="2024-09" db="EMBL/GenBank/DDBJ databases">
        <authorList>
            <person name="Sun Q."/>
            <person name="Mori K."/>
        </authorList>
    </citation>
    <scope>NUCLEOTIDE SEQUENCE [LARGE SCALE GENOMIC DNA]</scope>
    <source>
        <strain evidence="3 4">CCM 7759</strain>
    </source>
</reference>
<name>A0ABV6DKY0_9BACL</name>
<sequence length="472" mass="54869">MATTAIWDVTDRLKRVLDYASNPDKTDLGRVENEGLQQALTYAVSDVKTERQLYVSGINCDPLTAYEQMQRTKRQFQKMDGVVAFHGYQSFSPGETTPEMAHTIGVKLAQELWGERFEVVVSTHLDKEHLHNHFVLNSVSFIDGKRYYDNKASYALLRQTSDRLCREHALSVIEQPEPGKAKHYGEWRADRDGKPTWRGLIRTDVDQAIAASMTWTQFIAALQKQGYEVKMTVKHMAVRPPGKERFVRLRSLGEDYTEDALKQRILRNRVPRKLPSLPMPRRKRVIYKGTIRSGRRFSGLQALYLRYLYEMGILPRYRASPRRTHFLLREDLRHLSVITAQTKLLCQHRISSKEQLLDYVSATQQEMLLLYGERKALYNRLRRCEESQIVAYKEQIAVLSKRLATLRKEVKLCVGILARSGEMMAVLRSNKQNQPLRREDSIHEQWSRGGRSGRQYESAGHRGDGQDFRRRR</sequence>
<evidence type="ECO:0000259" key="2">
    <source>
        <dbReference type="Pfam" id="PF03432"/>
    </source>
</evidence>
<organism evidence="3 4">
    <name type="scientific">Paenibacillus chartarius</name>
    <dbReference type="NCBI Taxonomy" id="747481"/>
    <lineage>
        <taxon>Bacteria</taxon>
        <taxon>Bacillati</taxon>
        <taxon>Bacillota</taxon>
        <taxon>Bacilli</taxon>
        <taxon>Bacillales</taxon>
        <taxon>Paenibacillaceae</taxon>
        <taxon>Paenibacillus</taxon>
    </lineage>
</organism>
<feature type="compositionally biased region" description="Basic and acidic residues" evidence="1">
    <location>
        <begin position="459"/>
        <end position="472"/>
    </location>
</feature>
<dbReference type="Proteomes" id="UP001589776">
    <property type="component" value="Unassembled WGS sequence"/>
</dbReference>
<feature type="compositionally biased region" description="Basic and acidic residues" evidence="1">
    <location>
        <begin position="436"/>
        <end position="446"/>
    </location>
</feature>
<dbReference type="EMBL" id="JBHLWN010000049">
    <property type="protein sequence ID" value="MFC0213310.1"/>
    <property type="molecule type" value="Genomic_DNA"/>
</dbReference>
<dbReference type="Pfam" id="PF03432">
    <property type="entry name" value="Relaxase"/>
    <property type="match status" value="1"/>
</dbReference>